<dbReference type="InterPro" id="IPR002372">
    <property type="entry name" value="PQQ_rpt_dom"/>
</dbReference>
<dbReference type="SUPFAM" id="SSF56801">
    <property type="entry name" value="Acetyl-CoA synthetase-like"/>
    <property type="match status" value="1"/>
</dbReference>
<gene>
    <name evidence="2" type="ORF">BLA29_002911</name>
</gene>
<dbReference type="PANTHER" id="PTHR44394:SF1">
    <property type="entry name" value="BETA-ALANINE-ACTIVATING ENZYME"/>
    <property type="match status" value="1"/>
</dbReference>
<dbReference type="OrthoDB" id="6478170at2759"/>
<evidence type="ECO:0000259" key="1">
    <source>
        <dbReference type="Pfam" id="PF13570"/>
    </source>
</evidence>
<organism evidence="2 3">
    <name type="scientific">Euroglyphus maynei</name>
    <name type="common">Mayne's house dust mite</name>
    <dbReference type="NCBI Taxonomy" id="6958"/>
    <lineage>
        <taxon>Eukaryota</taxon>
        <taxon>Metazoa</taxon>
        <taxon>Ecdysozoa</taxon>
        <taxon>Arthropoda</taxon>
        <taxon>Chelicerata</taxon>
        <taxon>Arachnida</taxon>
        <taxon>Acari</taxon>
        <taxon>Acariformes</taxon>
        <taxon>Sarcoptiformes</taxon>
        <taxon>Astigmata</taxon>
        <taxon>Psoroptidia</taxon>
        <taxon>Analgoidea</taxon>
        <taxon>Pyroglyphidae</taxon>
        <taxon>Pyroglyphinae</taxon>
        <taxon>Euroglyphus</taxon>
    </lineage>
</organism>
<evidence type="ECO:0000313" key="3">
    <source>
        <dbReference type="Proteomes" id="UP000194236"/>
    </source>
</evidence>
<dbReference type="PANTHER" id="PTHR44394">
    <property type="entry name" value="BETA-ALANINE-ACTIVATING ENZYME"/>
    <property type="match status" value="1"/>
</dbReference>
<comment type="caution">
    <text evidence="2">The sequence shown here is derived from an EMBL/GenBank/DDBJ whole genome shotgun (WGS) entry which is preliminary data.</text>
</comment>
<accession>A0A1Y3BNP5</accession>
<dbReference type="GO" id="GO:0043041">
    <property type="term" value="P:amino acid activation for nonribosomal peptide biosynthetic process"/>
    <property type="evidence" value="ECO:0007669"/>
    <property type="project" value="TreeGrafter"/>
</dbReference>
<dbReference type="InterPro" id="IPR015943">
    <property type="entry name" value="WD40/YVTN_repeat-like_dom_sf"/>
</dbReference>
<protein>
    <recommendedName>
        <fullName evidence="1">Pyrrolo-quinoline quinone repeat domain-containing protein</fullName>
    </recommendedName>
</protein>
<name>A0A1Y3BNP5_EURMA</name>
<dbReference type="Pfam" id="PF13570">
    <property type="entry name" value="Beta-prop_ACSF4"/>
    <property type="match status" value="1"/>
</dbReference>
<reference evidence="2 3" key="1">
    <citation type="submission" date="2017-03" db="EMBL/GenBank/DDBJ databases">
        <title>Genome Survey of Euroglyphus maynei.</title>
        <authorList>
            <person name="Arlian L.G."/>
            <person name="Morgan M.S."/>
            <person name="Rider S.D."/>
        </authorList>
    </citation>
    <scope>NUCLEOTIDE SEQUENCE [LARGE SCALE GENOMIC DNA]</scope>
    <source>
        <strain evidence="2">Arlian Lab</strain>
        <tissue evidence="2">Whole body</tissue>
    </source>
</reference>
<dbReference type="InterPro" id="IPR011047">
    <property type="entry name" value="Quinoprotein_ADH-like_sf"/>
</dbReference>
<dbReference type="InterPro" id="IPR052091">
    <property type="entry name" value="Beta-ala_Activ/Resist"/>
</dbReference>
<sequence length="371" mass="43304">MTITPSLWYRIQHYLLRKFQHSSSTIHLRYVNFGGEICPDREQLKHFQYYPIEFRNLYGLSEMSCWASMFKIDFGSNSNNNDNKDIPIMGRSIIDTNVTLNQHNEIILESNIRKCLIFETNNGWEKNYSLLWSQRITNRIEANPIYSLNYNLVYVVDYSGSIHAFDLQSGRIVWQSKTDDQIKCSPIIFTGLIGELILCGSYDHHLYCWQQSNGHIHWKINVNESAIFSSPIVWYDQHCNDWFVAVCTLNGTIGCYHLIDGKQRWKRNHSNRPIFSTPKIIQDNLIIGMIDSRLISISLQNGDLIWELLLEKMPIFSSPCLVKQDDNDGDVRIIIGTNGCSIVCTKFNSKQPEWIFQTESNQSKRMEKFIY</sequence>
<keyword evidence="3" id="KW-1185">Reference proteome</keyword>
<dbReference type="Proteomes" id="UP000194236">
    <property type="component" value="Unassembled WGS sequence"/>
</dbReference>
<dbReference type="Gene3D" id="3.40.50.980">
    <property type="match status" value="1"/>
</dbReference>
<proteinExistence type="predicted"/>
<dbReference type="EMBL" id="MUJZ01012217">
    <property type="protein sequence ID" value="OTF81707.1"/>
    <property type="molecule type" value="Genomic_DNA"/>
</dbReference>
<dbReference type="Gene3D" id="2.130.10.10">
    <property type="entry name" value="YVTN repeat-like/Quinoprotein amine dehydrogenase"/>
    <property type="match status" value="1"/>
</dbReference>
<evidence type="ECO:0000313" key="2">
    <source>
        <dbReference type="EMBL" id="OTF81707.1"/>
    </source>
</evidence>
<feature type="domain" description="Pyrrolo-quinoline quinone repeat" evidence="1">
    <location>
        <begin position="110"/>
        <end position="362"/>
    </location>
</feature>
<dbReference type="SUPFAM" id="SSF50998">
    <property type="entry name" value="Quinoprotein alcohol dehydrogenase-like"/>
    <property type="match status" value="1"/>
</dbReference>
<dbReference type="AlphaFoldDB" id="A0A1Y3BNP5"/>